<protein>
    <recommendedName>
        <fullName evidence="2">BTB domain-containing protein</fullName>
    </recommendedName>
</protein>
<dbReference type="Pfam" id="PF00651">
    <property type="entry name" value="BTB"/>
    <property type="match status" value="1"/>
</dbReference>
<name>A0A9Q1LUE7_9SOLA</name>
<dbReference type="InterPro" id="IPR000210">
    <property type="entry name" value="BTB/POZ_dom"/>
</dbReference>
<evidence type="ECO:0000313" key="3">
    <source>
        <dbReference type="EMBL" id="KAJ8542801.1"/>
    </source>
</evidence>
<organism evidence="3 4">
    <name type="scientific">Anisodus acutangulus</name>
    <dbReference type="NCBI Taxonomy" id="402998"/>
    <lineage>
        <taxon>Eukaryota</taxon>
        <taxon>Viridiplantae</taxon>
        <taxon>Streptophyta</taxon>
        <taxon>Embryophyta</taxon>
        <taxon>Tracheophyta</taxon>
        <taxon>Spermatophyta</taxon>
        <taxon>Magnoliopsida</taxon>
        <taxon>eudicotyledons</taxon>
        <taxon>Gunneridae</taxon>
        <taxon>Pentapetalae</taxon>
        <taxon>asterids</taxon>
        <taxon>lamiids</taxon>
        <taxon>Solanales</taxon>
        <taxon>Solanaceae</taxon>
        <taxon>Solanoideae</taxon>
        <taxon>Hyoscyameae</taxon>
        <taxon>Anisodus</taxon>
    </lineage>
</organism>
<dbReference type="PANTHER" id="PTHR46672:SF4">
    <property type="entry name" value="OS08G0495500 PROTEIN"/>
    <property type="match status" value="1"/>
</dbReference>
<dbReference type="CDD" id="cd18186">
    <property type="entry name" value="BTB_POZ_ZBTB_KLHL-like"/>
    <property type="match status" value="1"/>
</dbReference>
<evidence type="ECO:0000259" key="2">
    <source>
        <dbReference type="PROSITE" id="PS50097"/>
    </source>
</evidence>
<dbReference type="PANTHER" id="PTHR46672">
    <property type="entry name" value="OS08G0495500 PROTEIN-RELATED"/>
    <property type="match status" value="1"/>
</dbReference>
<evidence type="ECO:0000256" key="1">
    <source>
        <dbReference type="ARBA" id="ARBA00004906"/>
    </source>
</evidence>
<reference evidence="4" key="1">
    <citation type="journal article" date="2023" name="Proc. Natl. Acad. Sci. U.S.A.">
        <title>Genomic and structural basis for evolution of tropane alkaloid biosynthesis.</title>
        <authorList>
            <person name="Wanga Y.-J."/>
            <person name="Taina T."/>
            <person name="Yua J.-Y."/>
            <person name="Lia J."/>
            <person name="Xua B."/>
            <person name="Chenc J."/>
            <person name="D'Auriad J.C."/>
            <person name="Huanga J.-P."/>
            <person name="Huanga S.-X."/>
        </authorList>
    </citation>
    <scope>NUCLEOTIDE SEQUENCE [LARGE SCALE GENOMIC DNA]</scope>
    <source>
        <strain evidence="4">cv. KIB-2019</strain>
    </source>
</reference>
<dbReference type="EMBL" id="JAJAGQ010000014">
    <property type="protein sequence ID" value="KAJ8542801.1"/>
    <property type="molecule type" value="Genomic_DNA"/>
</dbReference>
<proteinExistence type="predicted"/>
<sequence>MRRDQTSSSGPPHCDLCIIVMEIWFQIFTEISTVRQAYLNFVPSKSGELCSIWADGLTEKQSNATALSSLGRMLSENIHTDIIINASDGSIGVHRAVLAARSPVFRSMFSHDLKEKELSAINISDMSIEACQCFLNCIYGSSVNGSVRSVI</sequence>
<comment type="pathway">
    <text evidence="1">Protein modification; protein ubiquitination.</text>
</comment>
<dbReference type="InterPro" id="IPR011333">
    <property type="entry name" value="SKP1/BTB/POZ_sf"/>
</dbReference>
<gene>
    <name evidence="3" type="ORF">K7X08_005324</name>
</gene>
<evidence type="ECO:0000313" key="4">
    <source>
        <dbReference type="Proteomes" id="UP001152561"/>
    </source>
</evidence>
<feature type="domain" description="BTB" evidence="2">
    <location>
        <begin position="80"/>
        <end position="147"/>
    </location>
</feature>
<dbReference type="SUPFAM" id="SSF54695">
    <property type="entry name" value="POZ domain"/>
    <property type="match status" value="1"/>
</dbReference>
<dbReference type="AlphaFoldDB" id="A0A9Q1LUE7"/>
<dbReference type="PROSITE" id="PS50097">
    <property type="entry name" value="BTB"/>
    <property type="match status" value="1"/>
</dbReference>
<dbReference type="Proteomes" id="UP001152561">
    <property type="component" value="Unassembled WGS sequence"/>
</dbReference>
<comment type="caution">
    <text evidence="3">The sequence shown here is derived from an EMBL/GenBank/DDBJ whole genome shotgun (WGS) entry which is preliminary data.</text>
</comment>
<dbReference type="Gene3D" id="3.30.710.10">
    <property type="entry name" value="Potassium Channel Kv1.1, Chain A"/>
    <property type="match status" value="1"/>
</dbReference>
<accession>A0A9Q1LUE7</accession>
<keyword evidence="4" id="KW-1185">Reference proteome</keyword>
<dbReference type="InterPro" id="IPR044714">
    <property type="entry name" value="AtSIBP1-like"/>
</dbReference>
<dbReference type="OrthoDB" id="6510073at2759"/>